<feature type="transmembrane region" description="Helical" evidence="7">
    <location>
        <begin position="296"/>
        <end position="314"/>
    </location>
</feature>
<evidence type="ECO:0000256" key="1">
    <source>
        <dbReference type="ARBA" id="ARBA00004651"/>
    </source>
</evidence>
<evidence type="ECO:0000256" key="2">
    <source>
        <dbReference type="ARBA" id="ARBA00022448"/>
    </source>
</evidence>
<feature type="transmembrane region" description="Helical" evidence="7">
    <location>
        <begin position="88"/>
        <end position="106"/>
    </location>
</feature>
<keyword evidence="3" id="KW-1003">Cell membrane</keyword>
<evidence type="ECO:0000256" key="4">
    <source>
        <dbReference type="ARBA" id="ARBA00022692"/>
    </source>
</evidence>
<evidence type="ECO:0000256" key="5">
    <source>
        <dbReference type="ARBA" id="ARBA00022989"/>
    </source>
</evidence>
<gene>
    <name evidence="8" type="ORF">EYC87_00455</name>
</gene>
<dbReference type="InterPro" id="IPR010290">
    <property type="entry name" value="TM_effector"/>
</dbReference>
<dbReference type="PANTHER" id="PTHR23513:SF6">
    <property type="entry name" value="MAJOR FACILITATOR SUPERFAMILY ASSOCIATED DOMAIN-CONTAINING PROTEIN"/>
    <property type="match status" value="1"/>
</dbReference>
<dbReference type="Pfam" id="PF05977">
    <property type="entry name" value="MFS_3"/>
    <property type="match status" value="1"/>
</dbReference>
<feature type="transmembrane region" description="Helical" evidence="7">
    <location>
        <begin position="383"/>
        <end position="403"/>
    </location>
</feature>
<dbReference type="PANTHER" id="PTHR23513">
    <property type="entry name" value="INTEGRAL MEMBRANE EFFLUX PROTEIN-RELATED"/>
    <property type="match status" value="1"/>
</dbReference>
<dbReference type="RefSeq" id="WP_279251119.1">
    <property type="nucleotide sequence ID" value="NZ_SHNP01000001.1"/>
</dbReference>
<keyword evidence="4 7" id="KW-0812">Transmembrane</keyword>
<sequence>MLTSSEDKGASGSHRSAFASTEFRRYFPAAIFSTLGSWILRFLLGWSAWDLTQSATWVGIVAGLLLAPALVLSPLFGIVSDRINPRNGLLITLGLHAALAGIAGLAVVSGLFALPVLLALSVALGIASSAQTPVRLALIPSLVPRISLPSAIGYSAITFNTSRILGPALGASLIQWSSPAAAYFCATGLMACGLPFLLGVSGRQPDAVSASKSGFFEQLRDGFRYTRTHLSIRLIFGFTLINALLGRTVMELLPALSGVLLRGDSSTLATLTAAAGAGSILGGAVVSRQGSEESRLVSLMLACLAAGALLVTALGWTSQLISFACLIGLLSTATTIVGTSSQALAQLQVDDEYRGRVLSLWTMLAMGAPAVGAMSLGMLADQFAFPLVLPAFSLLALVALVYLNRHRVRQP</sequence>
<evidence type="ECO:0000313" key="8">
    <source>
        <dbReference type="EMBL" id="MCX2972054.1"/>
    </source>
</evidence>
<dbReference type="Proteomes" id="UP001143307">
    <property type="component" value="Unassembled WGS sequence"/>
</dbReference>
<keyword evidence="5 7" id="KW-1133">Transmembrane helix</keyword>
<keyword evidence="2" id="KW-0813">Transport</keyword>
<feature type="transmembrane region" description="Helical" evidence="7">
    <location>
        <begin position="26"/>
        <end position="49"/>
    </location>
</feature>
<evidence type="ECO:0000256" key="3">
    <source>
        <dbReference type="ARBA" id="ARBA00022475"/>
    </source>
</evidence>
<comment type="caution">
    <text evidence="8">The sequence shown here is derived from an EMBL/GenBank/DDBJ whole genome shotgun (WGS) entry which is preliminary data.</text>
</comment>
<name>A0ABT3SPZ5_9GAMM</name>
<reference evidence="8" key="1">
    <citation type="submission" date="2019-02" db="EMBL/GenBank/DDBJ databases">
        <authorList>
            <person name="Li S.-H."/>
        </authorList>
    </citation>
    <scope>NUCLEOTIDE SEQUENCE</scope>
    <source>
        <strain evidence="8">IMCC8485</strain>
    </source>
</reference>
<accession>A0ABT3SPZ5</accession>
<feature type="transmembrane region" description="Helical" evidence="7">
    <location>
        <begin position="180"/>
        <end position="200"/>
    </location>
</feature>
<comment type="subcellular location">
    <subcellularLocation>
        <location evidence="1">Cell membrane</location>
        <topology evidence="1">Multi-pass membrane protein</topology>
    </subcellularLocation>
</comment>
<dbReference type="SUPFAM" id="SSF103473">
    <property type="entry name" value="MFS general substrate transporter"/>
    <property type="match status" value="1"/>
</dbReference>
<dbReference type="CDD" id="cd06173">
    <property type="entry name" value="MFS_MefA_like"/>
    <property type="match status" value="1"/>
</dbReference>
<keyword evidence="6 7" id="KW-0472">Membrane</keyword>
<protein>
    <submittedName>
        <fullName evidence="8">MFS transporter</fullName>
    </submittedName>
</protein>
<feature type="transmembrane region" description="Helical" evidence="7">
    <location>
        <begin position="268"/>
        <end position="287"/>
    </location>
</feature>
<evidence type="ECO:0000256" key="7">
    <source>
        <dbReference type="SAM" id="Phobius"/>
    </source>
</evidence>
<dbReference type="EMBL" id="SHNP01000001">
    <property type="protein sequence ID" value="MCX2972054.1"/>
    <property type="molecule type" value="Genomic_DNA"/>
</dbReference>
<feature type="transmembrane region" description="Helical" evidence="7">
    <location>
        <begin position="230"/>
        <end position="248"/>
    </location>
</feature>
<feature type="transmembrane region" description="Helical" evidence="7">
    <location>
        <begin position="357"/>
        <end position="377"/>
    </location>
</feature>
<evidence type="ECO:0000256" key="6">
    <source>
        <dbReference type="ARBA" id="ARBA00023136"/>
    </source>
</evidence>
<feature type="transmembrane region" description="Helical" evidence="7">
    <location>
        <begin position="55"/>
        <end position="76"/>
    </location>
</feature>
<dbReference type="InterPro" id="IPR036259">
    <property type="entry name" value="MFS_trans_sf"/>
</dbReference>
<proteinExistence type="predicted"/>
<keyword evidence="9" id="KW-1185">Reference proteome</keyword>
<evidence type="ECO:0000313" key="9">
    <source>
        <dbReference type="Proteomes" id="UP001143307"/>
    </source>
</evidence>
<dbReference type="Gene3D" id="1.20.1250.20">
    <property type="entry name" value="MFS general substrate transporter like domains"/>
    <property type="match status" value="1"/>
</dbReference>
<organism evidence="8 9">
    <name type="scientific">Candidatus Seongchinamella marina</name>
    <dbReference type="NCBI Taxonomy" id="2518990"/>
    <lineage>
        <taxon>Bacteria</taxon>
        <taxon>Pseudomonadati</taxon>
        <taxon>Pseudomonadota</taxon>
        <taxon>Gammaproteobacteria</taxon>
        <taxon>Cellvibrionales</taxon>
        <taxon>Halieaceae</taxon>
        <taxon>Seongchinamella</taxon>
    </lineage>
</organism>
<feature type="transmembrane region" description="Helical" evidence="7">
    <location>
        <begin position="320"/>
        <end position="345"/>
    </location>
</feature>